<evidence type="ECO:0000313" key="3">
    <source>
        <dbReference type="Proteomes" id="UP000007015"/>
    </source>
</evidence>
<evidence type="ECO:0000256" key="1">
    <source>
        <dbReference type="SAM" id="MobiDB-lite"/>
    </source>
</evidence>
<evidence type="ECO:0000313" key="2">
    <source>
        <dbReference type="EMBL" id="EEC79005.1"/>
    </source>
</evidence>
<reference evidence="2 3" key="1">
    <citation type="journal article" date="2005" name="PLoS Biol.">
        <title>The genomes of Oryza sativa: a history of duplications.</title>
        <authorList>
            <person name="Yu J."/>
            <person name="Wang J."/>
            <person name="Lin W."/>
            <person name="Li S."/>
            <person name="Li H."/>
            <person name="Zhou J."/>
            <person name="Ni P."/>
            <person name="Dong W."/>
            <person name="Hu S."/>
            <person name="Zeng C."/>
            <person name="Zhang J."/>
            <person name="Zhang Y."/>
            <person name="Li R."/>
            <person name="Xu Z."/>
            <person name="Li S."/>
            <person name="Li X."/>
            <person name="Zheng H."/>
            <person name="Cong L."/>
            <person name="Lin L."/>
            <person name="Yin J."/>
            <person name="Geng J."/>
            <person name="Li G."/>
            <person name="Shi J."/>
            <person name="Liu J."/>
            <person name="Lv H."/>
            <person name="Li J."/>
            <person name="Wang J."/>
            <person name="Deng Y."/>
            <person name="Ran L."/>
            <person name="Shi X."/>
            <person name="Wang X."/>
            <person name="Wu Q."/>
            <person name="Li C."/>
            <person name="Ren X."/>
            <person name="Wang J."/>
            <person name="Wang X."/>
            <person name="Li D."/>
            <person name="Liu D."/>
            <person name="Zhang X."/>
            <person name="Ji Z."/>
            <person name="Zhao W."/>
            <person name="Sun Y."/>
            <person name="Zhang Z."/>
            <person name="Bao J."/>
            <person name="Han Y."/>
            <person name="Dong L."/>
            <person name="Ji J."/>
            <person name="Chen P."/>
            <person name="Wu S."/>
            <person name="Liu J."/>
            <person name="Xiao Y."/>
            <person name="Bu D."/>
            <person name="Tan J."/>
            <person name="Yang L."/>
            <person name="Ye C."/>
            <person name="Zhang J."/>
            <person name="Xu J."/>
            <person name="Zhou Y."/>
            <person name="Yu Y."/>
            <person name="Zhang B."/>
            <person name="Zhuang S."/>
            <person name="Wei H."/>
            <person name="Liu B."/>
            <person name="Lei M."/>
            <person name="Yu H."/>
            <person name="Li Y."/>
            <person name="Xu H."/>
            <person name="Wei S."/>
            <person name="He X."/>
            <person name="Fang L."/>
            <person name="Zhang Z."/>
            <person name="Zhang Y."/>
            <person name="Huang X."/>
            <person name="Su Z."/>
            <person name="Tong W."/>
            <person name="Li J."/>
            <person name="Tong Z."/>
            <person name="Li S."/>
            <person name="Ye J."/>
            <person name="Wang L."/>
            <person name="Fang L."/>
            <person name="Lei T."/>
            <person name="Chen C."/>
            <person name="Chen H."/>
            <person name="Xu Z."/>
            <person name="Li H."/>
            <person name="Huang H."/>
            <person name="Zhang F."/>
            <person name="Xu H."/>
            <person name="Li N."/>
            <person name="Zhao C."/>
            <person name="Li S."/>
            <person name="Dong L."/>
            <person name="Huang Y."/>
            <person name="Li L."/>
            <person name="Xi Y."/>
            <person name="Qi Q."/>
            <person name="Li W."/>
            <person name="Zhang B."/>
            <person name="Hu W."/>
            <person name="Zhang Y."/>
            <person name="Tian X."/>
            <person name="Jiao Y."/>
            <person name="Liang X."/>
            <person name="Jin J."/>
            <person name="Gao L."/>
            <person name="Zheng W."/>
            <person name="Hao B."/>
            <person name="Liu S."/>
            <person name="Wang W."/>
            <person name="Yuan L."/>
            <person name="Cao M."/>
            <person name="McDermott J."/>
            <person name="Samudrala R."/>
            <person name="Wang J."/>
            <person name="Wong G.K."/>
            <person name="Yang H."/>
        </authorList>
    </citation>
    <scope>NUCLEOTIDE SEQUENCE [LARGE SCALE GENOMIC DNA]</scope>
    <source>
        <strain evidence="3">cv. 93-11</strain>
    </source>
</reference>
<feature type="region of interest" description="Disordered" evidence="1">
    <location>
        <begin position="1"/>
        <end position="88"/>
    </location>
</feature>
<dbReference type="EMBL" id="CM000130">
    <property type="protein sequence ID" value="EEC79005.1"/>
    <property type="molecule type" value="Genomic_DNA"/>
</dbReference>
<name>B8AWP8_ORYSI</name>
<dbReference type="Gramene" id="BGIOSGA018269-TA">
    <property type="protein sequence ID" value="BGIOSGA018269-PA"/>
    <property type="gene ID" value="BGIOSGA018269"/>
</dbReference>
<feature type="compositionally biased region" description="Pro residues" evidence="1">
    <location>
        <begin position="1"/>
        <end position="11"/>
    </location>
</feature>
<keyword evidence="3" id="KW-1185">Reference proteome</keyword>
<gene>
    <name evidence="2" type="ORF">OsI_19511</name>
</gene>
<dbReference type="AlphaFoldDB" id="B8AWP8"/>
<sequence length="111" mass="11331">MTPAPLPPQPPFRRAILGHASTGQAALPRRPQATAPSPLGHCTAEPPPQAVTPRFPHLGEPNPDVGGPGASSETLDPPLVHAALPSPPPAAEVDVVVFAPSSSRRGGCHRS</sequence>
<protein>
    <submittedName>
        <fullName evidence="2">Uncharacterized protein</fullName>
    </submittedName>
</protein>
<proteinExistence type="predicted"/>
<dbReference type="HOGENOM" id="CLU_2162601_0_0_1"/>
<accession>B8AWP8</accession>
<organism evidence="2 3">
    <name type="scientific">Oryza sativa subsp. indica</name>
    <name type="common">Rice</name>
    <dbReference type="NCBI Taxonomy" id="39946"/>
    <lineage>
        <taxon>Eukaryota</taxon>
        <taxon>Viridiplantae</taxon>
        <taxon>Streptophyta</taxon>
        <taxon>Embryophyta</taxon>
        <taxon>Tracheophyta</taxon>
        <taxon>Spermatophyta</taxon>
        <taxon>Magnoliopsida</taxon>
        <taxon>Liliopsida</taxon>
        <taxon>Poales</taxon>
        <taxon>Poaceae</taxon>
        <taxon>BOP clade</taxon>
        <taxon>Oryzoideae</taxon>
        <taxon>Oryzeae</taxon>
        <taxon>Oryzinae</taxon>
        <taxon>Oryza</taxon>
        <taxon>Oryza sativa</taxon>
    </lineage>
</organism>
<dbReference type="Proteomes" id="UP000007015">
    <property type="component" value="Chromosome 5"/>
</dbReference>